<evidence type="ECO:0000313" key="2">
    <source>
        <dbReference type="EMBL" id="RKU40679.1"/>
    </source>
</evidence>
<sequence length="663" mass="74560">MGFPFKSIRNIFGSKKKGETTEAPAPIPTPISAPEPQPQPNWLKRQAPPARGAKATLGLIKGQNWALNDLISAQNYEDWRARSTVVPVPEKKYSIQACAYAETKRYALGSHTEEALALILKTRDKAAELKTSQQLVRFGHEVDHGPGAPRLPKFKKFDDGTSMETVTEAVEDDGLTEVEEGSLEHLKTGKTDYEETHDHSYVPASSKFDYMFEGEVESEAGSSHGDPDEDTDSEPDELDDATSLASDVNSDTYSLNAEVDDAQPIRMVKKSKPYEVDLRGALAGQVSDSHNHDDGFSVTKPVTEEETQDMEMDSRSRQLSRSQGHTRSSSRKPSDRRRRGLETSSPAEVITEPRHPPPPPTPRPVYILPSEAKVGRAHYASPDGIRRLDYIKSYLCLPPELTPAQLILKLQTVYPNVASQAAQANPALLRAADELDFDGILGTEELPYPPPPDGNLKQLTAQHWHAQGVKMFLQDGSNLFFKVGRREQERIQRKYERMRRQTTFEEETRIRAKMEGRVFRYADDRREELKEISANRGKMDKKPRRMGWIPPRPSRLRVCIGVDEVDEEEEDREVASSSEEDATEEWWVEGEQEIEEECEVEGKEGDETEYNEGEDDGEEGAEVEYEEGEDDAPEECNDDDDEDDDEIGVPLYRVASHSSRGQV</sequence>
<feature type="compositionally biased region" description="Pro residues" evidence="1">
    <location>
        <begin position="25"/>
        <end position="39"/>
    </location>
</feature>
<dbReference type="EMBL" id="QVQW01000095">
    <property type="protein sequence ID" value="RKU40679.1"/>
    <property type="molecule type" value="Genomic_DNA"/>
</dbReference>
<keyword evidence="3" id="KW-1185">Reference proteome</keyword>
<accession>A0A420XYR0</accession>
<feature type="compositionally biased region" description="Polar residues" evidence="1">
    <location>
        <begin position="317"/>
        <end position="326"/>
    </location>
</feature>
<dbReference type="Proteomes" id="UP000275385">
    <property type="component" value="Unassembled WGS sequence"/>
</dbReference>
<organism evidence="2 3">
    <name type="scientific">Coniochaeta pulveracea</name>
    <dbReference type="NCBI Taxonomy" id="177199"/>
    <lineage>
        <taxon>Eukaryota</taxon>
        <taxon>Fungi</taxon>
        <taxon>Dikarya</taxon>
        <taxon>Ascomycota</taxon>
        <taxon>Pezizomycotina</taxon>
        <taxon>Sordariomycetes</taxon>
        <taxon>Sordariomycetidae</taxon>
        <taxon>Coniochaetales</taxon>
        <taxon>Coniochaetaceae</taxon>
        <taxon>Coniochaeta</taxon>
    </lineage>
</organism>
<comment type="caution">
    <text evidence="2">The sequence shown here is derived from an EMBL/GenBank/DDBJ whole genome shotgun (WGS) entry which is preliminary data.</text>
</comment>
<evidence type="ECO:0000313" key="3">
    <source>
        <dbReference type="Proteomes" id="UP000275385"/>
    </source>
</evidence>
<feature type="region of interest" description="Disordered" evidence="1">
    <location>
        <begin position="563"/>
        <end position="663"/>
    </location>
</feature>
<feature type="compositionally biased region" description="Acidic residues" evidence="1">
    <location>
        <begin position="563"/>
        <end position="599"/>
    </location>
</feature>
<feature type="compositionally biased region" description="Acidic residues" evidence="1">
    <location>
        <begin position="227"/>
        <end position="240"/>
    </location>
</feature>
<evidence type="ECO:0000256" key="1">
    <source>
        <dbReference type="SAM" id="MobiDB-lite"/>
    </source>
</evidence>
<gene>
    <name evidence="2" type="ORF">DL546_003837</name>
</gene>
<feature type="region of interest" description="Disordered" evidence="1">
    <location>
        <begin position="280"/>
        <end position="363"/>
    </location>
</feature>
<feature type="region of interest" description="Disordered" evidence="1">
    <location>
        <begin position="1"/>
        <end position="48"/>
    </location>
</feature>
<feature type="compositionally biased region" description="Acidic residues" evidence="1">
    <location>
        <begin position="606"/>
        <end position="647"/>
    </location>
</feature>
<proteinExistence type="predicted"/>
<name>A0A420XYR0_9PEZI</name>
<dbReference type="AlphaFoldDB" id="A0A420XYR0"/>
<feature type="compositionally biased region" description="Polar residues" evidence="1">
    <location>
        <begin position="243"/>
        <end position="255"/>
    </location>
</feature>
<protein>
    <submittedName>
        <fullName evidence="2">Uncharacterized protein</fullName>
    </submittedName>
</protein>
<feature type="compositionally biased region" description="Basic residues" evidence="1">
    <location>
        <begin position="328"/>
        <end position="339"/>
    </location>
</feature>
<reference evidence="2 3" key="1">
    <citation type="submission" date="2018-08" db="EMBL/GenBank/DDBJ databases">
        <title>Draft genome of the lignicolous fungus Coniochaeta pulveracea.</title>
        <authorList>
            <person name="Borstlap C.J."/>
            <person name="De Witt R.N."/>
            <person name="Botha A."/>
            <person name="Volschenk H."/>
        </authorList>
    </citation>
    <scope>NUCLEOTIDE SEQUENCE [LARGE SCALE GENOMIC DNA]</scope>
    <source>
        <strain evidence="2 3">CAB683</strain>
    </source>
</reference>
<feature type="region of interest" description="Disordered" evidence="1">
    <location>
        <begin position="216"/>
        <end position="268"/>
    </location>
</feature>